<dbReference type="RefSeq" id="WP_270154907.1">
    <property type="nucleotide sequence ID" value="NZ_JAPNNL010000035.1"/>
</dbReference>
<dbReference type="Proteomes" id="UP001144036">
    <property type="component" value="Unassembled WGS sequence"/>
</dbReference>
<proteinExistence type="predicted"/>
<evidence type="ECO:0000313" key="2">
    <source>
        <dbReference type="EMBL" id="MDA0634098.1"/>
    </source>
</evidence>
<feature type="region of interest" description="Disordered" evidence="1">
    <location>
        <begin position="36"/>
        <end position="57"/>
    </location>
</feature>
<gene>
    <name evidence="2" type="ORF">OUY22_11785</name>
</gene>
<organism evidence="2 3">
    <name type="scientific">Nonomuraea corallina</name>
    <dbReference type="NCBI Taxonomy" id="2989783"/>
    <lineage>
        <taxon>Bacteria</taxon>
        <taxon>Bacillati</taxon>
        <taxon>Actinomycetota</taxon>
        <taxon>Actinomycetes</taxon>
        <taxon>Streptosporangiales</taxon>
        <taxon>Streptosporangiaceae</taxon>
        <taxon>Nonomuraea</taxon>
    </lineage>
</organism>
<name>A0ABT4SAL1_9ACTN</name>
<accession>A0ABT4SAL1</accession>
<evidence type="ECO:0000256" key="1">
    <source>
        <dbReference type="SAM" id="MobiDB-lite"/>
    </source>
</evidence>
<evidence type="ECO:0000313" key="3">
    <source>
        <dbReference type="Proteomes" id="UP001144036"/>
    </source>
</evidence>
<keyword evidence="3" id="KW-1185">Reference proteome</keyword>
<sequence>MIFHDGPERMRRARELVAGRPGEPVAELLRVTRASLEAAHRRSRDARRQGPASGARA</sequence>
<reference evidence="2" key="1">
    <citation type="submission" date="2022-11" db="EMBL/GenBank/DDBJ databases">
        <title>Nonomuraea corallina sp. nov., a new species of the genus Nonomuraea isolated from sea side sediment in Thai sea.</title>
        <authorList>
            <person name="Ngamcharungchit C."/>
            <person name="Matsumoto A."/>
            <person name="Suriyachadkun C."/>
            <person name="Panbangred W."/>
            <person name="Inahashi Y."/>
            <person name="Intra B."/>
        </authorList>
    </citation>
    <scope>NUCLEOTIDE SEQUENCE</scope>
    <source>
        <strain evidence="2">MCN248</strain>
    </source>
</reference>
<dbReference type="EMBL" id="JAPNNL010000035">
    <property type="protein sequence ID" value="MDA0634098.1"/>
    <property type="molecule type" value="Genomic_DNA"/>
</dbReference>
<comment type="caution">
    <text evidence="2">The sequence shown here is derived from an EMBL/GenBank/DDBJ whole genome shotgun (WGS) entry which is preliminary data.</text>
</comment>
<protein>
    <submittedName>
        <fullName evidence="2">Uncharacterized protein</fullName>
    </submittedName>
</protein>